<evidence type="ECO:0000313" key="4">
    <source>
        <dbReference type="EMBL" id="MCK8485859.1"/>
    </source>
</evidence>
<organism evidence="4 5">
    <name type="scientific">Paenibacillus mellifer</name>
    <dbReference type="NCBI Taxonomy" id="2937794"/>
    <lineage>
        <taxon>Bacteria</taxon>
        <taxon>Bacillati</taxon>
        <taxon>Bacillota</taxon>
        <taxon>Bacilli</taxon>
        <taxon>Bacillales</taxon>
        <taxon>Paenibacillaceae</taxon>
        <taxon>Paenibacillus</taxon>
    </lineage>
</organism>
<dbReference type="Pfam" id="PF01478">
    <property type="entry name" value="Peptidase_A24"/>
    <property type="match status" value="1"/>
</dbReference>
<evidence type="ECO:0000313" key="5">
    <source>
        <dbReference type="Proteomes" id="UP001139534"/>
    </source>
</evidence>
<dbReference type="GO" id="GO:0005886">
    <property type="term" value="C:plasma membrane"/>
    <property type="evidence" value="ECO:0007669"/>
    <property type="project" value="TreeGrafter"/>
</dbReference>
<dbReference type="InterPro" id="IPR050882">
    <property type="entry name" value="Prepilin_peptidase/N-MTase"/>
</dbReference>
<proteinExistence type="inferred from homology"/>
<protein>
    <submittedName>
        <fullName evidence="4">A24 family peptidase</fullName>
    </submittedName>
</protein>
<dbReference type="RefSeq" id="WP_248550300.1">
    <property type="nucleotide sequence ID" value="NZ_JALPRK010000001.1"/>
</dbReference>
<dbReference type="EMBL" id="JALPRK010000001">
    <property type="protein sequence ID" value="MCK8485859.1"/>
    <property type="molecule type" value="Genomic_DNA"/>
</dbReference>
<evidence type="ECO:0000256" key="1">
    <source>
        <dbReference type="ARBA" id="ARBA00005801"/>
    </source>
</evidence>
<evidence type="ECO:0000259" key="3">
    <source>
        <dbReference type="Pfam" id="PF01478"/>
    </source>
</evidence>
<dbReference type="GO" id="GO:0006465">
    <property type="term" value="P:signal peptide processing"/>
    <property type="evidence" value="ECO:0007669"/>
    <property type="project" value="TreeGrafter"/>
</dbReference>
<comment type="caution">
    <text evidence="4">The sequence shown here is derived from an EMBL/GenBank/DDBJ whole genome shotgun (WGS) entry which is preliminary data.</text>
</comment>
<feature type="transmembrane region" description="Helical" evidence="2">
    <location>
        <begin position="26"/>
        <end position="42"/>
    </location>
</feature>
<reference evidence="4" key="1">
    <citation type="submission" date="2022-04" db="EMBL/GenBank/DDBJ databases">
        <authorList>
            <person name="Seo M.-J."/>
        </authorList>
    </citation>
    <scope>NUCLEOTIDE SEQUENCE</scope>
    <source>
        <strain evidence="4">MBLB2552</strain>
    </source>
</reference>
<accession>A0A9X1XV23</accession>
<sequence>MIEVWGCLLILLAAFVTDLKTMKIPNVITVTGIWSGLSYHLLTEGWRGAWFAVAGAATGFGLMFALYLLRAVGGGDVKLFAGIGAWTGIAFTLSTMMYSILAAGCIGLIVLIWRGETRVRLRRITGSVLGAAALRSAAPIQAAAKGQLQFPFMLAVLPGAILAIYYM</sequence>
<dbReference type="InterPro" id="IPR000045">
    <property type="entry name" value="Prepilin_IV_endopep_pep"/>
</dbReference>
<keyword evidence="2" id="KW-0812">Transmembrane</keyword>
<dbReference type="Gene3D" id="1.20.120.1220">
    <property type="match status" value="1"/>
</dbReference>
<keyword evidence="5" id="KW-1185">Reference proteome</keyword>
<gene>
    <name evidence="4" type="ORF">M0651_01595</name>
</gene>
<feature type="domain" description="Prepilin type IV endopeptidase peptidase" evidence="3">
    <location>
        <begin position="7"/>
        <end position="108"/>
    </location>
</feature>
<name>A0A9X1XV23_9BACL</name>
<feature type="transmembrane region" description="Helical" evidence="2">
    <location>
        <begin position="49"/>
        <end position="69"/>
    </location>
</feature>
<dbReference type="PANTHER" id="PTHR30487:SF0">
    <property type="entry name" value="PREPILIN LEADER PEPTIDASE_N-METHYLTRANSFERASE-RELATED"/>
    <property type="match status" value="1"/>
</dbReference>
<dbReference type="PANTHER" id="PTHR30487">
    <property type="entry name" value="TYPE 4 PREPILIN-LIKE PROTEINS LEADER PEPTIDE-PROCESSING ENZYME"/>
    <property type="match status" value="1"/>
</dbReference>
<dbReference type="AlphaFoldDB" id="A0A9X1XV23"/>
<keyword evidence="2" id="KW-1133">Transmembrane helix</keyword>
<keyword evidence="2" id="KW-0472">Membrane</keyword>
<feature type="transmembrane region" description="Helical" evidence="2">
    <location>
        <begin position="89"/>
        <end position="112"/>
    </location>
</feature>
<dbReference type="GO" id="GO:0004190">
    <property type="term" value="F:aspartic-type endopeptidase activity"/>
    <property type="evidence" value="ECO:0007669"/>
    <property type="project" value="InterPro"/>
</dbReference>
<dbReference type="Proteomes" id="UP001139534">
    <property type="component" value="Unassembled WGS sequence"/>
</dbReference>
<feature type="transmembrane region" description="Helical" evidence="2">
    <location>
        <begin position="148"/>
        <end position="166"/>
    </location>
</feature>
<comment type="similarity">
    <text evidence="1">Belongs to the peptidase A24 family.</text>
</comment>
<evidence type="ECO:0000256" key="2">
    <source>
        <dbReference type="SAM" id="Phobius"/>
    </source>
</evidence>